<dbReference type="GeneID" id="25309585"/>
<evidence type="ECO:0000313" key="2">
    <source>
        <dbReference type="EMBL" id="KIW75354.1"/>
    </source>
</evidence>
<protein>
    <submittedName>
        <fullName evidence="2">Uncharacterized protein</fullName>
    </submittedName>
</protein>
<reference evidence="2 3" key="1">
    <citation type="submission" date="2015-01" db="EMBL/GenBank/DDBJ databases">
        <title>The Genome Sequence of Fonsecaea pedrosoi CBS 271.37.</title>
        <authorList>
            <consortium name="The Broad Institute Genomics Platform"/>
            <person name="Cuomo C."/>
            <person name="de Hoog S."/>
            <person name="Gorbushina A."/>
            <person name="Stielow B."/>
            <person name="Teixiera M."/>
            <person name="Abouelleil A."/>
            <person name="Chapman S.B."/>
            <person name="Priest M."/>
            <person name="Young S.K."/>
            <person name="Wortman J."/>
            <person name="Nusbaum C."/>
            <person name="Birren B."/>
        </authorList>
    </citation>
    <scope>NUCLEOTIDE SEQUENCE [LARGE SCALE GENOMIC DNA]</scope>
    <source>
        <strain evidence="2 3">CBS 271.37</strain>
    </source>
</reference>
<dbReference type="EMBL" id="KN846975">
    <property type="protein sequence ID" value="KIW75354.1"/>
    <property type="molecule type" value="Genomic_DNA"/>
</dbReference>
<gene>
    <name evidence="2" type="ORF">Z517_10095</name>
</gene>
<proteinExistence type="predicted"/>
<evidence type="ECO:0000313" key="3">
    <source>
        <dbReference type="Proteomes" id="UP000053029"/>
    </source>
</evidence>
<feature type="compositionally biased region" description="Basic residues" evidence="1">
    <location>
        <begin position="239"/>
        <end position="253"/>
    </location>
</feature>
<keyword evidence="3" id="KW-1185">Reference proteome</keyword>
<evidence type="ECO:0000256" key="1">
    <source>
        <dbReference type="SAM" id="MobiDB-lite"/>
    </source>
</evidence>
<dbReference type="HOGENOM" id="CLU_075599_0_0_1"/>
<feature type="region of interest" description="Disordered" evidence="1">
    <location>
        <begin position="227"/>
        <end position="270"/>
    </location>
</feature>
<dbReference type="Proteomes" id="UP000053029">
    <property type="component" value="Unassembled WGS sequence"/>
</dbReference>
<dbReference type="AlphaFoldDB" id="A0A0D2GSA9"/>
<feature type="compositionally biased region" description="Basic and acidic residues" evidence="1">
    <location>
        <begin position="190"/>
        <end position="208"/>
    </location>
</feature>
<name>A0A0D2GSA9_9EURO</name>
<organism evidence="2 3">
    <name type="scientific">Fonsecaea pedrosoi CBS 271.37</name>
    <dbReference type="NCBI Taxonomy" id="1442368"/>
    <lineage>
        <taxon>Eukaryota</taxon>
        <taxon>Fungi</taxon>
        <taxon>Dikarya</taxon>
        <taxon>Ascomycota</taxon>
        <taxon>Pezizomycotina</taxon>
        <taxon>Eurotiomycetes</taxon>
        <taxon>Chaetothyriomycetidae</taxon>
        <taxon>Chaetothyriales</taxon>
        <taxon>Herpotrichiellaceae</taxon>
        <taxon>Fonsecaea</taxon>
    </lineage>
</organism>
<sequence>MPSPRLDTSCHNLESDKGVRSPRTPTYRPDSPSTGSVPPFDAPRYFVHHDLDDDNRQSVSLLLPPPPQNEPLPWVWICHLCHSRYPLGVTRRCLVDGHYYCSGQTDRPSLRKKKRPRACSCEFDYAAWKAWGTWRRAVLKTLKSEVVARGCECCDFPSQCRYPINSHPLGSAEFKLVFPNETISCPLLKSDPKPSDSKASGGERSKANENVDFDQILENIYSDAISRIPEPQTPADTKQKKKSLSKGKKKRSGKAPTPSLDDELSEEESRLRELIGPDLWACLEDIGLDNVPAE</sequence>
<accession>A0A0D2GSA9</accession>
<feature type="region of interest" description="Disordered" evidence="1">
    <location>
        <begin position="187"/>
        <end position="208"/>
    </location>
</feature>
<dbReference type="STRING" id="1442368.A0A0D2GSA9"/>
<dbReference type="RefSeq" id="XP_013279162.1">
    <property type="nucleotide sequence ID" value="XM_013423708.1"/>
</dbReference>
<dbReference type="OrthoDB" id="5396104at2759"/>
<dbReference type="VEuPathDB" id="FungiDB:Z517_10095"/>
<feature type="region of interest" description="Disordered" evidence="1">
    <location>
        <begin position="1"/>
        <end position="40"/>
    </location>
</feature>